<dbReference type="RefSeq" id="WP_004989793.1">
    <property type="nucleotide sequence ID" value="NZ_AP018824.1"/>
</dbReference>
<name>A0A3G9FUY9_9GAMM</name>
<dbReference type="Proteomes" id="UP001164081">
    <property type="component" value="Chromosome"/>
</dbReference>
<sequence length="304" mass="35378">MPPIENAPMNIQSIQSRLTQLKKRQHRVMLLSLTVTGIFIIALVASFTQQALVYSFFDLSQQVEQLHIPVAMADQLLLDQQSDYFSNLLSWFGWLFLKIFTAFFGAFIFVRILKKFKFFQLRFRSLILRFVAWLIGFILIWSGLTYLQYDRTSDQAKAYAELVAYDQSIQQSQIAHELKNVDTPDAVKDYLLAQTALLHRPVDKETALPYVSHLIREERQDPHFMEYSFKPEQLWIMQQQLYGKAVTPLSQSVQKQADQAQQLSEMVKFLCWGISLLAAFIAMMTYAIALNLKNRTDRIEQKSE</sequence>
<reference evidence="1" key="1">
    <citation type="journal article" date="2022" name="J Glob Antimicrob Resist">
        <title>Comparative analysis of IMP-4- and OXA-58-containing plasmids of three carbapenemase-producing Acinetobacter ursingii strains in the Netherlands.</title>
        <authorList>
            <person name="Hendrickx A.P.A."/>
            <person name="Schade R.P."/>
            <person name="Landman F."/>
            <person name="Bosch T."/>
            <person name="Schouls L.M."/>
            <person name="van Dijk K."/>
        </authorList>
    </citation>
    <scope>NUCLEOTIDE SEQUENCE</scope>
    <source>
        <strain evidence="1">RIVM_C010761</strain>
    </source>
</reference>
<dbReference type="EMBL" id="CP089044">
    <property type="protein sequence ID" value="UYF74402.1"/>
    <property type="molecule type" value="Genomic_DNA"/>
</dbReference>
<accession>A0A3G9FUY9</accession>
<evidence type="ECO:0000313" key="2">
    <source>
        <dbReference type="Proteomes" id="UP001164081"/>
    </source>
</evidence>
<proteinExistence type="predicted"/>
<organism evidence="1 2">
    <name type="scientific">Acinetobacter ursingii</name>
    <dbReference type="NCBI Taxonomy" id="108980"/>
    <lineage>
        <taxon>Bacteria</taxon>
        <taxon>Pseudomonadati</taxon>
        <taxon>Pseudomonadota</taxon>
        <taxon>Gammaproteobacteria</taxon>
        <taxon>Moraxellales</taxon>
        <taxon>Moraxellaceae</taxon>
        <taxon>Acinetobacter</taxon>
    </lineage>
</organism>
<gene>
    <name evidence="1" type="ORF">LSO58_11130</name>
</gene>
<dbReference type="AlphaFoldDB" id="A0A3G9FUY9"/>
<evidence type="ECO:0000313" key="1">
    <source>
        <dbReference type="EMBL" id="UYF74402.1"/>
    </source>
</evidence>
<protein>
    <submittedName>
        <fullName evidence="1">Uncharacterized protein</fullName>
    </submittedName>
</protein>